<comment type="caution">
    <text evidence="1">The sequence shown here is derived from an EMBL/GenBank/DDBJ whole genome shotgun (WGS) entry which is preliminary data.</text>
</comment>
<proteinExistence type="predicted"/>
<dbReference type="InterPro" id="IPR006439">
    <property type="entry name" value="HAD-SF_hydro_IA"/>
</dbReference>
<dbReference type="Gene3D" id="3.40.50.1000">
    <property type="entry name" value="HAD superfamily/HAD-like"/>
    <property type="match status" value="1"/>
</dbReference>
<organism evidence="1 2">
    <name type="scientific">Phytohabitans rumicis</name>
    <dbReference type="NCBI Taxonomy" id="1076125"/>
    <lineage>
        <taxon>Bacteria</taxon>
        <taxon>Bacillati</taxon>
        <taxon>Actinomycetota</taxon>
        <taxon>Actinomycetes</taxon>
        <taxon>Micromonosporales</taxon>
        <taxon>Micromonosporaceae</taxon>
    </lineage>
</organism>
<evidence type="ECO:0000313" key="1">
    <source>
        <dbReference type="EMBL" id="GFJ90497.1"/>
    </source>
</evidence>
<dbReference type="PANTHER" id="PTHR43434">
    <property type="entry name" value="PHOSPHOGLYCOLATE PHOSPHATASE"/>
    <property type="match status" value="1"/>
</dbReference>
<dbReference type="SUPFAM" id="SSF56784">
    <property type="entry name" value="HAD-like"/>
    <property type="match status" value="1"/>
</dbReference>
<sequence length="231" mass="24686">MPPDAAWTLPRTHKIHQTCPWFRHKRYLLLDFDGPVCRVFANHPASTVAAELRQLLADEGVSLPEAIIAESDPLEILRYSATAGRPGVTRRIEDALRAAELVAVGGAEPTPYAGEVIGAAHRVAIVSNNSAEAVRAYLTAHGLAGSVHAVIGRPYAEPARMKPNPWPVLAALRELGAQPEECVLVGDSTTDIDAAHAARVPAIGYANKPGKRARLARADALIDSMAELATY</sequence>
<dbReference type="GO" id="GO:0005829">
    <property type="term" value="C:cytosol"/>
    <property type="evidence" value="ECO:0007669"/>
    <property type="project" value="TreeGrafter"/>
</dbReference>
<keyword evidence="2" id="KW-1185">Reference proteome</keyword>
<dbReference type="InterPro" id="IPR023214">
    <property type="entry name" value="HAD_sf"/>
</dbReference>
<dbReference type="EMBL" id="BLPG01000001">
    <property type="protein sequence ID" value="GFJ90497.1"/>
    <property type="molecule type" value="Genomic_DNA"/>
</dbReference>
<evidence type="ECO:0000313" key="2">
    <source>
        <dbReference type="Proteomes" id="UP000482960"/>
    </source>
</evidence>
<reference evidence="1 2" key="2">
    <citation type="submission" date="2020-03" db="EMBL/GenBank/DDBJ databases">
        <authorList>
            <person name="Ichikawa N."/>
            <person name="Kimura A."/>
            <person name="Kitahashi Y."/>
            <person name="Uohara A."/>
        </authorList>
    </citation>
    <scope>NUCLEOTIDE SEQUENCE [LARGE SCALE GENOMIC DNA]</scope>
    <source>
        <strain evidence="1 2">NBRC 108638</strain>
    </source>
</reference>
<dbReference type="GO" id="GO:0006281">
    <property type="term" value="P:DNA repair"/>
    <property type="evidence" value="ECO:0007669"/>
    <property type="project" value="TreeGrafter"/>
</dbReference>
<dbReference type="Proteomes" id="UP000482960">
    <property type="component" value="Unassembled WGS sequence"/>
</dbReference>
<accession>A0A6V8L907</accession>
<gene>
    <name evidence="1" type="ORF">Prum_041390</name>
</gene>
<dbReference type="AlphaFoldDB" id="A0A6V8L907"/>
<keyword evidence="1" id="KW-0378">Hydrolase</keyword>
<dbReference type="Pfam" id="PF00702">
    <property type="entry name" value="Hydrolase"/>
    <property type="match status" value="1"/>
</dbReference>
<dbReference type="PANTHER" id="PTHR43434:SF1">
    <property type="entry name" value="PHOSPHOGLYCOLATE PHOSPHATASE"/>
    <property type="match status" value="1"/>
</dbReference>
<protein>
    <submittedName>
        <fullName evidence="1">Hydrolase</fullName>
    </submittedName>
</protein>
<name>A0A6V8L907_9ACTN</name>
<dbReference type="NCBIfam" id="TIGR01549">
    <property type="entry name" value="HAD-SF-IA-v1"/>
    <property type="match status" value="1"/>
</dbReference>
<dbReference type="GO" id="GO:0008967">
    <property type="term" value="F:phosphoglycolate phosphatase activity"/>
    <property type="evidence" value="ECO:0007669"/>
    <property type="project" value="TreeGrafter"/>
</dbReference>
<reference evidence="1 2" key="1">
    <citation type="submission" date="2020-03" db="EMBL/GenBank/DDBJ databases">
        <title>Whole genome shotgun sequence of Phytohabitans rumicis NBRC 108638.</title>
        <authorList>
            <person name="Komaki H."/>
            <person name="Tamura T."/>
        </authorList>
    </citation>
    <scope>NUCLEOTIDE SEQUENCE [LARGE SCALE GENOMIC DNA]</scope>
    <source>
        <strain evidence="1 2">NBRC 108638</strain>
    </source>
</reference>
<dbReference type="InterPro" id="IPR050155">
    <property type="entry name" value="HAD-like_hydrolase_sf"/>
</dbReference>
<dbReference type="InterPro" id="IPR036412">
    <property type="entry name" value="HAD-like_sf"/>
</dbReference>
<dbReference type="NCBIfam" id="TIGR01509">
    <property type="entry name" value="HAD-SF-IA-v3"/>
    <property type="match status" value="1"/>
</dbReference>